<dbReference type="Gramene" id="C.cajan_30537.t">
    <property type="protein sequence ID" value="C.cajan_30537.t.cds1"/>
    <property type="gene ID" value="C.cajan_30537"/>
</dbReference>
<protein>
    <recommendedName>
        <fullName evidence="3">Endonuclease/exonuclease/phosphatase domain-containing protein</fullName>
    </recommendedName>
</protein>
<organism evidence="1 2">
    <name type="scientific">Cajanus cajan</name>
    <name type="common">Pigeon pea</name>
    <name type="synonym">Cajanus indicus</name>
    <dbReference type="NCBI Taxonomy" id="3821"/>
    <lineage>
        <taxon>Eukaryota</taxon>
        <taxon>Viridiplantae</taxon>
        <taxon>Streptophyta</taxon>
        <taxon>Embryophyta</taxon>
        <taxon>Tracheophyta</taxon>
        <taxon>Spermatophyta</taxon>
        <taxon>Magnoliopsida</taxon>
        <taxon>eudicotyledons</taxon>
        <taxon>Gunneridae</taxon>
        <taxon>Pentapetalae</taxon>
        <taxon>rosids</taxon>
        <taxon>fabids</taxon>
        <taxon>Fabales</taxon>
        <taxon>Fabaceae</taxon>
        <taxon>Papilionoideae</taxon>
        <taxon>50 kb inversion clade</taxon>
        <taxon>NPAAA clade</taxon>
        <taxon>indigoferoid/millettioid clade</taxon>
        <taxon>Phaseoleae</taxon>
        <taxon>Cajanus</taxon>
    </lineage>
</organism>
<evidence type="ECO:0000313" key="2">
    <source>
        <dbReference type="Proteomes" id="UP000075243"/>
    </source>
</evidence>
<evidence type="ECO:0008006" key="3">
    <source>
        <dbReference type="Google" id="ProtNLM"/>
    </source>
</evidence>
<dbReference type="EMBL" id="KQ483492">
    <property type="protein sequence ID" value="KYP48763.1"/>
    <property type="molecule type" value="Genomic_DNA"/>
</dbReference>
<proteinExistence type="predicted"/>
<dbReference type="AlphaFoldDB" id="A0A151S1S3"/>
<dbReference type="InterPro" id="IPR036691">
    <property type="entry name" value="Endo/exonu/phosph_ase_sf"/>
</dbReference>
<name>A0A151S1S3_CAJCA</name>
<evidence type="ECO:0000313" key="1">
    <source>
        <dbReference type="EMBL" id="KYP48763.1"/>
    </source>
</evidence>
<dbReference type="OMA" id="AFANARW"/>
<accession>A0A151S1S3</accession>
<gene>
    <name evidence="1" type="ORF">KK1_029565</name>
</gene>
<dbReference type="PANTHER" id="PTHR33710">
    <property type="entry name" value="BNAC02G09200D PROTEIN"/>
    <property type="match status" value="1"/>
</dbReference>
<keyword evidence="2" id="KW-1185">Reference proteome</keyword>
<dbReference type="Gene3D" id="3.60.10.10">
    <property type="entry name" value="Endonuclease/exonuclease/phosphatase"/>
    <property type="match status" value="1"/>
</dbReference>
<reference evidence="1" key="1">
    <citation type="journal article" date="2012" name="Nat. Biotechnol.">
        <title>Draft genome sequence of pigeonpea (Cajanus cajan), an orphan legume crop of resource-poor farmers.</title>
        <authorList>
            <person name="Varshney R.K."/>
            <person name="Chen W."/>
            <person name="Li Y."/>
            <person name="Bharti A.K."/>
            <person name="Saxena R.K."/>
            <person name="Schlueter J.A."/>
            <person name="Donoghue M.T."/>
            <person name="Azam S."/>
            <person name="Fan G."/>
            <person name="Whaley A.M."/>
            <person name="Farmer A.D."/>
            <person name="Sheridan J."/>
            <person name="Iwata A."/>
            <person name="Tuteja R."/>
            <person name="Penmetsa R.V."/>
            <person name="Wu W."/>
            <person name="Upadhyaya H.D."/>
            <person name="Yang S.P."/>
            <person name="Shah T."/>
            <person name="Saxena K.B."/>
            <person name="Michael T."/>
            <person name="McCombie W.R."/>
            <person name="Yang B."/>
            <person name="Zhang G."/>
            <person name="Yang H."/>
            <person name="Wang J."/>
            <person name="Spillane C."/>
            <person name="Cook D.R."/>
            <person name="May G.D."/>
            <person name="Xu X."/>
            <person name="Jackson S.A."/>
        </authorList>
    </citation>
    <scope>NUCLEOTIDE SEQUENCE [LARGE SCALE GENOMIC DNA]</scope>
</reference>
<sequence length="98" mass="11188">MGDFNDLLSPNDKRGTHDHLSWLIRGFRTAVTNAALLDLPLEGYCYTWVKSKGTPNQIEERLDRALVTQNWLDLFPQCRLQNAIAARSNHSPTHLKLT</sequence>
<dbReference type="PANTHER" id="PTHR33710:SF79">
    <property type="entry name" value="OS06G0205337 PROTEIN"/>
    <property type="match status" value="1"/>
</dbReference>
<dbReference type="Proteomes" id="UP000075243">
    <property type="component" value="Unassembled WGS sequence"/>
</dbReference>
<dbReference type="SUPFAM" id="SSF56219">
    <property type="entry name" value="DNase I-like"/>
    <property type="match status" value="1"/>
</dbReference>